<dbReference type="PANTHER" id="PTHR13068">
    <property type="entry name" value="CGI-12 PROTEIN-RELATED"/>
    <property type="match status" value="1"/>
</dbReference>
<keyword evidence="2" id="KW-0804">Transcription</keyword>
<organism evidence="4 5">
    <name type="scientific">Psophocarpus tetragonolobus</name>
    <name type="common">Winged bean</name>
    <name type="synonym">Dolichos tetragonolobus</name>
    <dbReference type="NCBI Taxonomy" id="3891"/>
    <lineage>
        <taxon>Eukaryota</taxon>
        <taxon>Viridiplantae</taxon>
        <taxon>Streptophyta</taxon>
        <taxon>Embryophyta</taxon>
        <taxon>Tracheophyta</taxon>
        <taxon>Spermatophyta</taxon>
        <taxon>Magnoliopsida</taxon>
        <taxon>eudicotyledons</taxon>
        <taxon>Gunneridae</taxon>
        <taxon>Pentapetalae</taxon>
        <taxon>rosids</taxon>
        <taxon>fabids</taxon>
        <taxon>Fabales</taxon>
        <taxon>Fabaceae</taxon>
        <taxon>Papilionoideae</taxon>
        <taxon>50 kb inversion clade</taxon>
        <taxon>NPAAA clade</taxon>
        <taxon>indigoferoid/millettioid clade</taxon>
        <taxon>Phaseoleae</taxon>
        <taxon>Psophocarpus</taxon>
    </lineage>
</organism>
<proteinExistence type="inferred from homology"/>
<comment type="similarity">
    <text evidence="1">Belongs to the mTERF family.</text>
</comment>
<keyword evidence="5" id="KW-1185">Reference proteome</keyword>
<dbReference type="InterPro" id="IPR038538">
    <property type="entry name" value="MTERF_sf"/>
</dbReference>
<keyword evidence="3" id="KW-0809">Transit peptide</keyword>
<gene>
    <name evidence="4" type="ORF">VNO78_04732</name>
</gene>
<dbReference type="Proteomes" id="UP001386955">
    <property type="component" value="Unassembled WGS sequence"/>
</dbReference>
<reference evidence="4 5" key="1">
    <citation type="submission" date="2024-01" db="EMBL/GenBank/DDBJ databases">
        <title>The genomes of 5 underutilized Papilionoideae crops provide insights into root nodulation and disease resistanc.</title>
        <authorList>
            <person name="Jiang F."/>
        </authorList>
    </citation>
    <scope>NUCLEOTIDE SEQUENCE [LARGE SCALE GENOMIC DNA]</scope>
    <source>
        <strain evidence="4">DUOXIRENSHENG_FW03</strain>
        <tissue evidence="4">Leaves</tissue>
    </source>
</reference>
<dbReference type="GO" id="GO:0006353">
    <property type="term" value="P:DNA-templated transcription termination"/>
    <property type="evidence" value="ECO:0007669"/>
    <property type="project" value="UniProtKB-KW"/>
</dbReference>
<dbReference type="FunFam" id="1.25.70.10:FF:000001">
    <property type="entry name" value="Mitochondrial transcription termination factor-like"/>
    <property type="match status" value="1"/>
</dbReference>
<comment type="caution">
    <text evidence="4">The sequence shown here is derived from an EMBL/GenBank/DDBJ whole genome shotgun (WGS) entry which is preliminary data.</text>
</comment>
<protein>
    <submittedName>
        <fullName evidence="4">Uncharacterized protein</fullName>
    </submittedName>
</protein>
<evidence type="ECO:0000313" key="5">
    <source>
        <dbReference type="Proteomes" id="UP001386955"/>
    </source>
</evidence>
<evidence type="ECO:0000256" key="1">
    <source>
        <dbReference type="ARBA" id="ARBA00007692"/>
    </source>
</evidence>
<evidence type="ECO:0000256" key="3">
    <source>
        <dbReference type="ARBA" id="ARBA00022946"/>
    </source>
</evidence>
<evidence type="ECO:0000256" key="2">
    <source>
        <dbReference type="ARBA" id="ARBA00022472"/>
    </source>
</evidence>
<sequence length="391" mass="44938">MSRSQCFKHFLLCTKGFANTRLQTPDLNHPFPSIHFPKHISETSQQHSFTVSYLINNCGFSPEIALKASNGVRFKTPRKPDSVIDFLKKNGFTNSQINNIIQRIPSVLTCNPHKTLSPKFQFLFSKGVSASDVVQLVNRCPKILLVSVENSVIPSFELVKRFLRSDKKIIDCVLANRHFLDYKIASQNINMLLDDFGVKHSHITYLFRTRPSILLSNDLRRTVEEVKEMGFDPSKISFVVALHAKKGVSKLRWDAKVDAFKSWGWSEEVVLDSFRKHPFCMLGSKDKINEVMRFWVDQLGCDPLALAKMPKIFGYSLEGRIIPRSLVVQYLIVKGLRKKSCSFLTTFAVSEKLFLRDYVMRFEEEKFHLLKLYQGKISFRENKEDDVVSGS</sequence>
<dbReference type="GO" id="GO:0003676">
    <property type="term" value="F:nucleic acid binding"/>
    <property type="evidence" value="ECO:0007669"/>
    <property type="project" value="InterPro"/>
</dbReference>
<dbReference type="Gene3D" id="1.25.70.10">
    <property type="entry name" value="Transcription termination factor 3, mitochondrial"/>
    <property type="match status" value="2"/>
</dbReference>
<dbReference type="EMBL" id="JAYMYS010000001">
    <property type="protein sequence ID" value="KAK7412947.1"/>
    <property type="molecule type" value="Genomic_DNA"/>
</dbReference>
<accession>A0AAN9T276</accession>
<evidence type="ECO:0000313" key="4">
    <source>
        <dbReference type="EMBL" id="KAK7412947.1"/>
    </source>
</evidence>
<keyword evidence="2" id="KW-0805">Transcription regulation</keyword>
<dbReference type="InterPro" id="IPR003690">
    <property type="entry name" value="MTERF"/>
</dbReference>
<dbReference type="AlphaFoldDB" id="A0AAN9T276"/>
<dbReference type="Pfam" id="PF02536">
    <property type="entry name" value="mTERF"/>
    <property type="match status" value="2"/>
</dbReference>
<keyword evidence="2" id="KW-0806">Transcription termination</keyword>
<dbReference type="PANTHER" id="PTHR13068:SF172">
    <property type="entry name" value="TRANSCRIPTION TERMINATION FACTOR FAMILY PROTEIN"/>
    <property type="match status" value="1"/>
</dbReference>
<name>A0AAN9T276_PSOTE</name>
<dbReference type="SMART" id="SM00733">
    <property type="entry name" value="Mterf"/>
    <property type="match status" value="5"/>
</dbReference>